<feature type="chain" id="PRO_5035944471" description="Secreted protein" evidence="1">
    <location>
        <begin position="22"/>
        <end position="67"/>
    </location>
</feature>
<evidence type="ECO:0000256" key="1">
    <source>
        <dbReference type="SAM" id="SignalP"/>
    </source>
</evidence>
<dbReference type="Proteomes" id="UP000822688">
    <property type="component" value="Chromosome 6"/>
</dbReference>
<protein>
    <recommendedName>
        <fullName evidence="4">Secreted protein</fullName>
    </recommendedName>
</protein>
<name>A0A8T0HIZ2_CERPU</name>
<keyword evidence="1" id="KW-0732">Signal</keyword>
<organism evidence="2 3">
    <name type="scientific">Ceratodon purpureus</name>
    <name type="common">Fire moss</name>
    <name type="synonym">Dicranum purpureum</name>
    <dbReference type="NCBI Taxonomy" id="3225"/>
    <lineage>
        <taxon>Eukaryota</taxon>
        <taxon>Viridiplantae</taxon>
        <taxon>Streptophyta</taxon>
        <taxon>Embryophyta</taxon>
        <taxon>Bryophyta</taxon>
        <taxon>Bryophytina</taxon>
        <taxon>Bryopsida</taxon>
        <taxon>Dicranidae</taxon>
        <taxon>Pseudoditrichales</taxon>
        <taxon>Ditrichaceae</taxon>
        <taxon>Ceratodon</taxon>
    </lineage>
</organism>
<accession>A0A8T0HIZ2</accession>
<evidence type="ECO:0000313" key="2">
    <source>
        <dbReference type="EMBL" id="KAG0570412.1"/>
    </source>
</evidence>
<gene>
    <name evidence="2" type="ORF">KC19_6G160600</name>
</gene>
<evidence type="ECO:0000313" key="3">
    <source>
        <dbReference type="Proteomes" id="UP000822688"/>
    </source>
</evidence>
<feature type="signal peptide" evidence="1">
    <location>
        <begin position="1"/>
        <end position="21"/>
    </location>
</feature>
<sequence length="67" mass="7343">MVMNHTLSVCLILQSVGTLHSTSLPSVKYVLCAVRCYVYQCEYCASQCVVSPNVLCVARCSVLQPVM</sequence>
<proteinExistence type="predicted"/>
<evidence type="ECO:0008006" key="4">
    <source>
        <dbReference type="Google" id="ProtNLM"/>
    </source>
</evidence>
<dbReference type="EMBL" id="CM026427">
    <property type="protein sequence ID" value="KAG0570412.1"/>
    <property type="molecule type" value="Genomic_DNA"/>
</dbReference>
<comment type="caution">
    <text evidence="2">The sequence shown here is derived from an EMBL/GenBank/DDBJ whole genome shotgun (WGS) entry which is preliminary data.</text>
</comment>
<keyword evidence="3" id="KW-1185">Reference proteome</keyword>
<dbReference type="AlphaFoldDB" id="A0A8T0HIZ2"/>
<reference evidence="2 3" key="1">
    <citation type="submission" date="2020-06" db="EMBL/GenBank/DDBJ databases">
        <title>WGS assembly of Ceratodon purpureus strain R40.</title>
        <authorList>
            <person name="Carey S.B."/>
            <person name="Jenkins J."/>
            <person name="Shu S."/>
            <person name="Lovell J.T."/>
            <person name="Sreedasyam A."/>
            <person name="Maumus F."/>
            <person name="Tiley G.P."/>
            <person name="Fernandez-Pozo N."/>
            <person name="Barry K."/>
            <person name="Chen C."/>
            <person name="Wang M."/>
            <person name="Lipzen A."/>
            <person name="Daum C."/>
            <person name="Saski C.A."/>
            <person name="Payton A.C."/>
            <person name="Mcbreen J.C."/>
            <person name="Conrad R.E."/>
            <person name="Kollar L.M."/>
            <person name="Olsson S."/>
            <person name="Huttunen S."/>
            <person name="Landis J.B."/>
            <person name="Wickett N.J."/>
            <person name="Johnson M.G."/>
            <person name="Rensing S.A."/>
            <person name="Grimwood J."/>
            <person name="Schmutz J."/>
            <person name="Mcdaniel S.F."/>
        </authorList>
    </citation>
    <scope>NUCLEOTIDE SEQUENCE [LARGE SCALE GENOMIC DNA]</scope>
    <source>
        <strain evidence="2 3">R40</strain>
    </source>
</reference>